<feature type="domain" description="AB hydrolase-1" evidence="1">
    <location>
        <begin position="45"/>
        <end position="164"/>
    </location>
</feature>
<dbReference type="PANTHER" id="PTHR43194:SF2">
    <property type="entry name" value="PEROXISOMAL MEMBRANE PROTEIN LPX1"/>
    <property type="match status" value="1"/>
</dbReference>
<dbReference type="Gene3D" id="3.40.50.1820">
    <property type="entry name" value="alpha/beta hydrolase"/>
    <property type="match status" value="1"/>
</dbReference>
<sequence>MDVRAGSAVRAESSSVARMTEEDSAFVLSRGGVSIAVTDLGGEGPPVLLLHGLAGSSRELMPTAEALRDSCRVLLIDQRGHGQSTRRPADLSRDAFVLDIVHVMEELTPGQRCTLIGQSMGAHTAFLTAAARPDLVERLVMLEGHVAGSEDAGVAQSLGRFFASWPTPFADEAAARDFLGDDSIVDAWVADLEVTPGGLVPRFDADVMERTIAAVHQPRWAEWEALEVPTVAIFAERGMFSADDKDELIERQPATARIDLTAGSHDAHLDAFDEWIKALRDCLGFNV</sequence>
<gene>
    <name evidence="2" type="ORF">NF556_04865</name>
</gene>
<accession>A0ABY4YW68</accession>
<keyword evidence="2" id="KW-0378">Hydrolase</keyword>
<dbReference type="Pfam" id="PF00561">
    <property type="entry name" value="Abhydrolase_1"/>
    <property type="match status" value="1"/>
</dbReference>
<dbReference type="Proteomes" id="UP001056455">
    <property type="component" value="Chromosome"/>
</dbReference>
<evidence type="ECO:0000313" key="2">
    <source>
        <dbReference type="EMBL" id="USQ80984.1"/>
    </source>
</evidence>
<dbReference type="RefSeq" id="WP_252594368.1">
    <property type="nucleotide sequence ID" value="NZ_CP099489.1"/>
</dbReference>
<evidence type="ECO:0000313" key="3">
    <source>
        <dbReference type="Proteomes" id="UP001056455"/>
    </source>
</evidence>
<dbReference type="SUPFAM" id="SSF53474">
    <property type="entry name" value="alpha/beta-Hydrolases"/>
    <property type="match status" value="1"/>
</dbReference>
<dbReference type="PANTHER" id="PTHR43194">
    <property type="entry name" value="HYDROLASE ALPHA/BETA FOLD FAMILY"/>
    <property type="match status" value="1"/>
</dbReference>
<reference evidence="2" key="1">
    <citation type="submission" date="2022-06" db="EMBL/GenBank/DDBJ databases">
        <title>Ornithinimicrobium HY1793.</title>
        <authorList>
            <person name="Huang Y."/>
        </authorList>
    </citation>
    <scope>NUCLEOTIDE SEQUENCE</scope>
    <source>
        <strain evidence="2">HY1793</strain>
    </source>
</reference>
<dbReference type="GO" id="GO:0016787">
    <property type="term" value="F:hydrolase activity"/>
    <property type="evidence" value="ECO:0007669"/>
    <property type="project" value="UniProtKB-KW"/>
</dbReference>
<keyword evidence="3" id="KW-1185">Reference proteome</keyword>
<name>A0ABY4YW68_9MICO</name>
<dbReference type="PRINTS" id="PR00111">
    <property type="entry name" value="ABHYDROLASE"/>
</dbReference>
<organism evidence="2 3">
    <name type="scientific">Ornithinimicrobium faecis</name>
    <dbReference type="NCBI Taxonomy" id="2934158"/>
    <lineage>
        <taxon>Bacteria</taxon>
        <taxon>Bacillati</taxon>
        <taxon>Actinomycetota</taxon>
        <taxon>Actinomycetes</taxon>
        <taxon>Micrococcales</taxon>
        <taxon>Ornithinimicrobiaceae</taxon>
        <taxon>Ornithinimicrobium</taxon>
    </lineage>
</organism>
<dbReference type="InterPro" id="IPR050228">
    <property type="entry name" value="Carboxylesterase_BioH"/>
</dbReference>
<dbReference type="InterPro" id="IPR000073">
    <property type="entry name" value="AB_hydrolase_1"/>
</dbReference>
<proteinExistence type="predicted"/>
<dbReference type="EMBL" id="CP099489">
    <property type="protein sequence ID" value="USQ80984.1"/>
    <property type="molecule type" value="Genomic_DNA"/>
</dbReference>
<dbReference type="InterPro" id="IPR029058">
    <property type="entry name" value="AB_hydrolase_fold"/>
</dbReference>
<protein>
    <submittedName>
        <fullName evidence="2">Alpha/beta hydrolase</fullName>
    </submittedName>
</protein>
<evidence type="ECO:0000259" key="1">
    <source>
        <dbReference type="Pfam" id="PF00561"/>
    </source>
</evidence>